<dbReference type="CDD" id="cd13708">
    <property type="entry name" value="PBP2_BvgS_like_1"/>
    <property type="match status" value="1"/>
</dbReference>
<accession>A0A1E5G152</accession>
<keyword evidence="6" id="KW-1185">Reference proteome</keyword>
<feature type="transmembrane region" description="Helical" evidence="1">
    <location>
        <begin position="275"/>
        <end position="295"/>
    </location>
</feature>
<organism evidence="5 6">
    <name type="scientific">Desulfuribacillus alkaliarsenatis</name>
    <dbReference type="NCBI Taxonomy" id="766136"/>
    <lineage>
        <taxon>Bacteria</taxon>
        <taxon>Bacillati</taxon>
        <taxon>Bacillota</taxon>
        <taxon>Desulfuribacillia</taxon>
        <taxon>Desulfuribacillales</taxon>
        <taxon>Desulfuribacillaceae</taxon>
        <taxon>Desulfuribacillus</taxon>
    </lineage>
</organism>
<feature type="domain" description="GGDEF" evidence="4">
    <location>
        <begin position="592"/>
        <end position="718"/>
    </location>
</feature>
<dbReference type="CDD" id="cd00130">
    <property type="entry name" value="PAS"/>
    <property type="match status" value="1"/>
</dbReference>
<dbReference type="Pfam" id="PF00497">
    <property type="entry name" value="SBP_bac_3"/>
    <property type="match status" value="1"/>
</dbReference>
<comment type="caution">
    <text evidence="5">The sequence shown here is derived from an EMBL/GenBank/DDBJ whole genome shotgun (WGS) entry which is preliminary data.</text>
</comment>
<dbReference type="PANTHER" id="PTHR45138">
    <property type="entry name" value="REGULATORY COMPONENTS OF SENSORY TRANSDUCTION SYSTEM"/>
    <property type="match status" value="1"/>
</dbReference>
<dbReference type="GO" id="GO:0052621">
    <property type="term" value="F:diguanylate cyclase activity"/>
    <property type="evidence" value="ECO:0007669"/>
    <property type="project" value="TreeGrafter"/>
</dbReference>
<dbReference type="NCBIfam" id="TIGR00229">
    <property type="entry name" value="sensory_box"/>
    <property type="match status" value="2"/>
</dbReference>
<dbReference type="InterPro" id="IPR000160">
    <property type="entry name" value="GGDEF_dom"/>
</dbReference>
<dbReference type="Proteomes" id="UP000094296">
    <property type="component" value="Unassembled WGS sequence"/>
</dbReference>
<dbReference type="PROSITE" id="PS50113">
    <property type="entry name" value="PAC"/>
    <property type="match status" value="1"/>
</dbReference>
<dbReference type="InterPro" id="IPR000014">
    <property type="entry name" value="PAS"/>
</dbReference>
<dbReference type="Gene3D" id="3.30.450.20">
    <property type="entry name" value="PAS domain"/>
    <property type="match status" value="2"/>
</dbReference>
<protein>
    <recommendedName>
        <fullName evidence="7">Diguanylate cyclase</fullName>
    </recommendedName>
</protein>
<evidence type="ECO:0000256" key="1">
    <source>
        <dbReference type="SAM" id="Phobius"/>
    </source>
</evidence>
<reference evidence="5 6" key="1">
    <citation type="submission" date="2016-09" db="EMBL/GenBank/DDBJ databases">
        <title>Draft genome sequence for the type strain of Desulfuribacillus alkaliarsenatis AHT28, an obligately anaerobic, sulfidogenic bacterium isolated from Russian soda lake sediments.</title>
        <authorList>
            <person name="Abin C.A."/>
            <person name="Hollibaugh J.T."/>
        </authorList>
    </citation>
    <scope>NUCLEOTIDE SEQUENCE [LARGE SCALE GENOMIC DNA]</scope>
    <source>
        <strain evidence="5 6">AHT28</strain>
    </source>
</reference>
<dbReference type="SMART" id="SM00062">
    <property type="entry name" value="PBPb"/>
    <property type="match status" value="1"/>
</dbReference>
<dbReference type="SUPFAM" id="SSF53850">
    <property type="entry name" value="Periplasmic binding protein-like II"/>
    <property type="match status" value="1"/>
</dbReference>
<name>A0A1E5G152_9FIRM</name>
<feature type="chain" id="PRO_5009176951" description="Diguanylate cyclase" evidence="2">
    <location>
        <begin position="22"/>
        <end position="718"/>
    </location>
</feature>
<proteinExistence type="predicted"/>
<evidence type="ECO:0000256" key="2">
    <source>
        <dbReference type="SAM" id="SignalP"/>
    </source>
</evidence>
<dbReference type="PANTHER" id="PTHR45138:SF9">
    <property type="entry name" value="DIGUANYLATE CYCLASE DGCM-RELATED"/>
    <property type="match status" value="1"/>
</dbReference>
<evidence type="ECO:0000313" key="5">
    <source>
        <dbReference type="EMBL" id="OEF96636.1"/>
    </source>
</evidence>
<dbReference type="InterPro" id="IPR043128">
    <property type="entry name" value="Rev_trsase/Diguanyl_cyclase"/>
</dbReference>
<evidence type="ECO:0000313" key="6">
    <source>
        <dbReference type="Proteomes" id="UP000094296"/>
    </source>
</evidence>
<dbReference type="InterPro" id="IPR050469">
    <property type="entry name" value="Diguanylate_Cyclase"/>
</dbReference>
<dbReference type="OrthoDB" id="9759607at2"/>
<dbReference type="AlphaFoldDB" id="A0A1E5G152"/>
<dbReference type="RefSeq" id="WP_069643645.1">
    <property type="nucleotide sequence ID" value="NZ_MIJE01000031.1"/>
</dbReference>
<evidence type="ECO:0000259" key="4">
    <source>
        <dbReference type="PROSITE" id="PS50887"/>
    </source>
</evidence>
<dbReference type="CDD" id="cd01949">
    <property type="entry name" value="GGDEF"/>
    <property type="match status" value="1"/>
</dbReference>
<keyword evidence="2" id="KW-0732">Signal</keyword>
<dbReference type="InterPro" id="IPR035965">
    <property type="entry name" value="PAS-like_dom_sf"/>
</dbReference>
<gene>
    <name evidence="5" type="ORF">BHF68_08315</name>
</gene>
<feature type="signal peptide" evidence="2">
    <location>
        <begin position="1"/>
        <end position="21"/>
    </location>
</feature>
<dbReference type="SMART" id="SM00267">
    <property type="entry name" value="GGDEF"/>
    <property type="match status" value="1"/>
</dbReference>
<dbReference type="Pfam" id="PF13426">
    <property type="entry name" value="PAS_9"/>
    <property type="match status" value="2"/>
</dbReference>
<dbReference type="Gene3D" id="3.40.190.10">
    <property type="entry name" value="Periplasmic binding protein-like II"/>
    <property type="match status" value="2"/>
</dbReference>
<keyword evidence="1" id="KW-0472">Membrane</keyword>
<keyword evidence="1" id="KW-1133">Transmembrane helix</keyword>
<dbReference type="InterPro" id="IPR029787">
    <property type="entry name" value="Nucleotide_cyclase"/>
</dbReference>
<dbReference type="PROSITE" id="PS50887">
    <property type="entry name" value="GGDEF"/>
    <property type="match status" value="1"/>
</dbReference>
<evidence type="ECO:0008006" key="7">
    <source>
        <dbReference type="Google" id="ProtNLM"/>
    </source>
</evidence>
<dbReference type="InterPro" id="IPR001638">
    <property type="entry name" value="Solute-binding_3/MltF_N"/>
</dbReference>
<sequence>MKTRILGILLIITIFSSFFNASVNANSPTILLTEAEQQYLQELGSITMCVDPDWVPFEHLDEKGNFTGIAADLIELVATRLGITIEIIPTIDWPETLEYSKAGKCMILPFLNQTPEREEWLVFTEPLLIDENVIITRQEYPYISDLSAVTDKTIVLPKGTSIEERVRKDFPNLTIITTVTESEALQMVENKQADMTLRSLTIAAYTIRAEGYFNLKIAGRVPQYTNYLRMGVLKEEPMLRDILNKGIATITPQEREEIINRHVYIKIEEGTNYKLLVQVATVAVLLTGLLLYWNYRQKQMNKKMKILKAEAELAKKHFKTIFQTIPDPTLITTLDDFRIIDYNQAYLDNSSYTEADIAAKVQNSMYLYTNDSEKKEVIKEELLAYGFCNNIEVRLLNKEGQQQIGQISAKLFYSDTEPLVINVIRDITIAKNTEKKLWESERRINLIFENSPIGIINFSPAGEIIAVNNHFCSILDITKEQATQINMLELRNEQIVNCIKQTLNGEVTHYEDIYTSVISGKEVMVRATFTPLIDDNIIIGGIGIIEDFTERKRLEEEIKKLSVTDKLTQIYNRLKLDEALEQELIRAKRTGEIFSVILTDIDRFKAVNDNYGHQTGDLVLKEFATILKEGIRASDIVGRWGGEEFLIIAPDTKLENACILAEKLRTKIEVHSFVDKLKITSSFGVATFKDDNSVSAIISRADDSLYKAKKGGRNAVIC</sequence>
<keyword evidence="1" id="KW-0812">Transmembrane</keyword>
<dbReference type="SMART" id="SM00091">
    <property type="entry name" value="PAS"/>
    <property type="match status" value="2"/>
</dbReference>
<dbReference type="InterPro" id="IPR000700">
    <property type="entry name" value="PAS-assoc_C"/>
</dbReference>
<dbReference type="NCBIfam" id="TIGR00254">
    <property type="entry name" value="GGDEF"/>
    <property type="match status" value="1"/>
</dbReference>
<dbReference type="FunFam" id="3.30.70.270:FF:000001">
    <property type="entry name" value="Diguanylate cyclase domain protein"/>
    <property type="match status" value="1"/>
</dbReference>
<dbReference type="SUPFAM" id="SSF55785">
    <property type="entry name" value="PYP-like sensor domain (PAS domain)"/>
    <property type="match status" value="2"/>
</dbReference>
<dbReference type="Pfam" id="PF00990">
    <property type="entry name" value="GGDEF"/>
    <property type="match status" value="1"/>
</dbReference>
<evidence type="ECO:0000259" key="3">
    <source>
        <dbReference type="PROSITE" id="PS50113"/>
    </source>
</evidence>
<dbReference type="EMBL" id="MIJE01000031">
    <property type="protein sequence ID" value="OEF96636.1"/>
    <property type="molecule type" value="Genomic_DNA"/>
</dbReference>
<dbReference type="STRING" id="766136.BHF68_08315"/>
<feature type="domain" description="PAC" evidence="3">
    <location>
        <begin position="508"/>
        <end position="560"/>
    </location>
</feature>
<dbReference type="SUPFAM" id="SSF55073">
    <property type="entry name" value="Nucleotide cyclase"/>
    <property type="match status" value="1"/>
</dbReference>
<dbReference type="Gene3D" id="3.30.70.270">
    <property type="match status" value="1"/>
</dbReference>